<keyword evidence="2" id="KW-1185">Reference proteome</keyword>
<proteinExistence type="predicted"/>
<comment type="caution">
    <text evidence="1">The sequence shown here is derived from an EMBL/GenBank/DDBJ whole genome shotgun (WGS) entry which is preliminary data.</text>
</comment>
<organism evidence="1 2">
    <name type="scientific">Terrabacter carboxydivorans</name>
    <dbReference type="NCBI Taxonomy" id="619730"/>
    <lineage>
        <taxon>Bacteria</taxon>
        <taxon>Bacillati</taxon>
        <taxon>Actinomycetota</taxon>
        <taxon>Actinomycetes</taxon>
        <taxon>Micrococcales</taxon>
        <taxon>Intrasporangiaceae</taxon>
        <taxon>Terrabacter</taxon>
    </lineage>
</organism>
<evidence type="ECO:0000313" key="1">
    <source>
        <dbReference type="EMBL" id="GAA2467501.1"/>
    </source>
</evidence>
<dbReference type="EMBL" id="BAAARE010000001">
    <property type="protein sequence ID" value="GAA2467501.1"/>
    <property type="molecule type" value="Genomic_DNA"/>
</dbReference>
<protein>
    <submittedName>
        <fullName evidence="1">Uncharacterized protein</fullName>
    </submittedName>
</protein>
<accession>A0ABN3KND7</accession>
<name>A0ABN3KND7_9MICO</name>
<evidence type="ECO:0000313" key="2">
    <source>
        <dbReference type="Proteomes" id="UP001500730"/>
    </source>
</evidence>
<sequence length="74" mass="8198">MTSQPDWRSGTPHPTGGYDKVIVARGDTLYFTAARLHRLDGPAVEAEDGSVQFWVHGQQLTEQQFRDRAAGQQG</sequence>
<gene>
    <name evidence="1" type="ORF">GCM10009858_00820</name>
</gene>
<reference evidence="1 2" key="1">
    <citation type="journal article" date="2019" name="Int. J. Syst. Evol. Microbiol.">
        <title>The Global Catalogue of Microorganisms (GCM) 10K type strain sequencing project: providing services to taxonomists for standard genome sequencing and annotation.</title>
        <authorList>
            <consortium name="The Broad Institute Genomics Platform"/>
            <consortium name="The Broad Institute Genome Sequencing Center for Infectious Disease"/>
            <person name="Wu L."/>
            <person name="Ma J."/>
        </authorList>
    </citation>
    <scope>NUCLEOTIDE SEQUENCE [LARGE SCALE GENOMIC DNA]</scope>
    <source>
        <strain evidence="1 2">JCM 16259</strain>
    </source>
</reference>
<dbReference type="RefSeq" id="WP_344252131.1">
    <property type="nucleotide sequence ID" value="NZ_BAAARE010000001.1"/>
</dbReference>
<dbReference type="Proteomes" id="UP001500730">
    <property type="component" value="Unassembled WGS sequence"/>
</dbReference>